<dbReference type="CDD" id="cd09272">
    <property type="entry name" value="RNase_HI_RT_Ty1"/>
    <property type="match status" value="1"/>
</dbReference>
<dbReference type="GO" id="GO:0008270">
    <property type="term" value="F:zinc ion binding"/>
    <property type="evidence" value="ECO:0007669"/>
    <property type="project" value="InterPro"/>
</dbReference>
<keyword evidence="5" id="KW-1003">Cell membrane</keyword>
<evidence type="ECO:0000256" key="2">
    <source>
        <dbReference type="ARBA" id="ARBA00004191"/>
    </source>
</evidence>
<comment type="similarity">
    <text evidence="4">Belongs to the RLP family.</text>
</comment>
<evidence type="ECO:0000256" key="17">
    <source>
        <dbReference type="ARBA" id="ARBA00023180"/>
    </source>
</evidence>
<dbReference type="InterPro" id="IPR001611">
    <property type="entry name" value="Leu-rich_rpt"/>
</dbReference>
<name>A0A445GJN0_GLYSO</name>
<proteinExistence type="inferred from homology"/>
<gene>
    <name evidence="23" type="ORF">D0Y65_043937</name>
</gene>
<dbReference type="SMART" id="SM00369">
    <property type="entry name" value="LRR_TYP"/>
    <property type="match status" value="10"/>
</dbReference>
<keyword evidence="6" id="KW-0134">Cell wall</keyword>
<dbReference type="SUPFAM" id="SSF57756">
    <property type="entry name" value="Retrovirus zinc finger-like domains"/>
    <property type="match status" value="1"/>
</dbReference>
<evidence type="ECO:0000256" key="16">
    <source>
        <dbReference type="ARBA" id="ARBA00023170"/>
    </source>
</evidence>
<feature type="domain" description="Disease resistance R13L4/SHOC-2-like LRR" evidence="22">
    <location>
        <begin position="288"/>
        <end position="566"/>
    </location>
</feature>
<evidence type="ECO:0000256" key="5">
    <source>
        <dbReference type="ARBA" id="ARBA00022475"/>
    </source>
</evidence>
<dbReference type="FunFam" id="3.80.10.10:FF:000041">
    <property type="entry name" value="LRR receptor-like serine/threonine-protein kinase ERECTA"/>
    <property type="match status" value="1"/>
</dbReference>
<dbReference type="Proteomes" id="UP000289340">
    <property type="component" value="Chromosome 16"/>
</dbReference>
<evidence type="ECO:0000256" key="4">
    <source>
        <dbReference type="ARBA" id="ARBA00009592"/>
    </source>
</evidence>
<feature type="domain" description="Retrovirus-related Pol polyprotein from transposon TNT 1-94-like beta-barrel" evidence="21">
    <location>
        <begin position="1467"/>
        <end position="1528"/>
    </location>
</feature>
<keyword evidence="9" id="KW-0812">Transmembrane</keyword>
<dbReference type="PROSITE" id="PS51450">
    <property type="entry name" value="LRR"/>
    <property type="match status" value="2"/>
</dbReference>
<dbReference type="InterPro" id="IPR013210">
    <property type="entry name" value="LRR_N_plant-typ"/>
</dbReference>
<dbReference type="Pfam" id="PF00560">
    <property type="entry name" value="LRR_1"/>
    <property type="match status" value="5"/>
</dbReference>
<dbReference type="Pfam" id="PF23598">
    <property type="entry name" value="LRR_14"/>
    <property type="match status" value="1"/>
</dbReference>
<keyword evidence="11" id="KW-0677">Repeat</keyword>
<dbReference type="EMBL" id="QZWG01000016">
    <property type="protein sequence ID" value="RZB61422.1"/>
    <property type="molecule type" value="Genomic_DNA"/>
</dbReference>
<evidence type="ECO:0000259" key="21">
    <source>
        <dbReference type="Pfam" id="PF22936"/>
    </source>
</evidence>
<evidence type="ECO:0000256" key="11">
    <source>
        <dbReference type="ARBA" id="ARBA00022737"/>
    </source>
</evidence>
<dbReference type="PANTHER" id="PTHR48063:SF98">
    <property type="entry name" value="LRR RECEPTOR-LIKE SERINE_THREONINE-PROTEIN KINASE FLS2"/>
    <property type="match status" value="1"/>
</dbReference>
<keyword evidence="24" id="KW-1185">Reference proteome</keyword>
<dbReference type="GO" id="GO:0005886">
    <property type="term" value="C:plasma membrane"/>
    <property type="evidence" value="ECO:0007669"/>
    <property type="project" value="UniProtKB-SubCell"/>
</dbReference>
<feature type="compositionally biased region" description="Polar residues" evidence="19">
    <location>
        <begin position="1375"/>
        <end position="1386"/>
    </location>
</feature>
<dbReference type="Pfam" id="PF08263">
    <property type="entry name" value="LRRNT_2"/>
    <property type="match status" value="1"/>
</dbReference>
<comment type="caution">
    <text evidence="23">The sequence shown here is derived from an EMBL/GenBank/DDBJ whole genome shotgun (WGS) entry which is preliminary data.</text>
</comment>
<evidence type="ECO:0000256" key="8">
    <source>
        <dbReference type="ARBA" id="ARBA00022614"/>
    </source>
</evidence>
<feature type="domain" description="Leucine-rich repeat-containing N-terminal plant-type" evidence="20">
    <location>
        <begin position="222"/>
        <end position="262"/>
    </location>
</feature>
<keyword evidence="12" id="KW-0611">Plant defense</keyword>
<evidence type="ECO:0000256" key="13">
    <source>
        <dbReference type="ARBA" id="ARBA00022989"/>
    </source>
</evidence>
<dbReference type="GO" id="GO:0003676">
    <property type="term" value="F:nucleic acid binding"/>
    <property type="evidence" value="ECO:0007669"/>
    <property type="project" value="InterPro"/>
</dbReference>
<evidence type="ECO:0000256" key="12">
    <source>
        <dbReference type="ARBA" id="ARBA00022821"/>
    </source>
</evidence>
<keyword evidence="14" id="KW-0472">Membrane</keyword>
<dbReference type="FunFam" id="3.80.10.10:FF:000213">
    <property type="entry name" value="Tyrosine-sulfated glycopeptide receptor 1"/>
    <property type="match status" value="2"/>
</dbReference>
<dbReference type="Pfam" id="PF13855">
    <property type="entry name" value="LRR_8"/>
    <property type="match status" value="1"/>
</dbReference>
<dbReference type="InterPro" id="IPR054722">
    <property type="entry name" value="PolX-like_BBD"/>
</dbReference>
<evidence type="ECO:0000256" key="3">
    <source>
        <dbReference type="ARBA" id="ARBA00004251"/>
    </source>
</evidence>
<evidence type="ECO:0000256" key="15">
    <source>
        <dbReference type="ARBA" id="ARBA00023157"/>
    </source>
</evidence>
<dbReference type="SUPFAM" id="SSF52047">
    <property type="entry name" value="RNI-like"/>
    <property type="match status" value="1"/>
</dbReference>
<keyword evidence="16 23" id="KW-0675">Receptor</keyword>
<evidence type="ECO:0000256" key="7">
    <source>
        <dbReference type="ARBA" id="ARBA00022525"/>
    </source>
</evidence>
<keyword evidence="15" id="KW-1015">Disulfide bond</keyword>
<protein>
    <submittedName>
        <fullName evidence="23">Receptor-like protein EIX2</fullName>
    </submittedName>
</protein>
<keyword evidence="8" id="KW-0433">Leucine-rich repeat</keyword>
<dbReference type="Pfam" id="PF22936">
    <property type="entry name" value="Pol_BBD"/>
    <property type="match status" value="1"/>
</dbReference>
<organism evidence="23 24">
    <name type="scientific">Glycine soja</name>
    <name type="common">Wild soybean</name>
    <dbReference type="NCBI Taxonomy" id="3848"/>
    <lineage>
        <taxon>Eukaryota</taxon>
        <taxon>Viridiplantae</taxon>
        <taxon>Streptophyta</taxon>
        <taxon>Embryophyta</taxon>
        <taxon>Tracheophyta</taxon>
        <taxon>Spermatophyta</taxon>
        <taxon>Magnoliopsida</taxon>
        <taxon>eudicotyledons</taxon>
        <taxon>Gunneridae</taxon>
        <taxon>Pentapetalae</taxon>
        <taxon>rosids</taxon>
        <taxon>fabids</taxon>
        <taxon>Fabales</taxon>
        <taxon>Fabaceae</taxon>
        <taxon>Papilionoideae</taxon>
        <taxon>50 kb inversion clade</taxon>
        <taxon>NPAAA clade</taxon>
        <taxon>indigoferoid/millettioid clade</taxon>
        <taxon>Phaseoleae</taxon>
        <taxon>Glycine</taxon>
        <taxon>Glycine subgen. Soja</taxon>
    </lineage>
</organism>
<dbReference type="SUPFAM" id="SSF52058">
    <property type="entry name" value="L domain-like"/>
    <property type="match status" value="2"/>
</dbReference>
<evidence type="ECO:0000256" key="19">
    <source>
        <dbReference type="SAM" id="MobiDB-lite"/>
    </source>
</evidence>
<evidence type="ECO:0000259" key="20">
    <source>
        <dbReference type="Pfam" id="PF08263"/>
    </source>
</evidence>
<feature type="compositionally biased region" description="Basic and acidic residues" evidence="19">
    <location>
        <begin position="1359"/>
        <end position="1372"/>
    </location>
</feature>
<reference evidence="23 24" key="1">
    <citation type="submission" date="2018-09" db="EMBL/GenBank/DDBJ databases">
        <title>A high-quality reference genome of wild soybean provides a powerful tool to mine soybean genomes.</title>
        <authorList>
            <person name="Xie M."/>
            <person name="Chung C.Y.L."/>
            <person name="Li M.-W."/>
            <person name="Wong F.-L."/>
            <person name="Chan T.-F."/>
            <person name="Lam H.-M."/>
        </authorList>
    </citation>
    <scope>NUCLEOTIDE SEQUENCE [LARGE SCALE GENOMIC DNA]</scope>
    <source>
        <strain evidence="24">cv. W05</strain>
        <tissue evidence="23">Hypocotyl of etiolated seedlings</tissue>
    </source>
</reference>
<dbReference type="FunFam" id="3.80.10.10:FF:000400">
    <property type="entry name" value="Nuclear pore complex protein NUP107"/>
    <property type="match status" value="1"/>
</dbReference>
<evidence type="ECO:0000256" key="1">
    <source>
        <dbReference type="ARBA" id="ARBA00004170"/>
    </source>
</evidence>
<comment type="subcellular location">
    <subcellularLocation>
        <location evidence="3">Cell membrane</location>
        <topology evidence="3">Single-pass type I membrane protein</topology>
    </subcellularLocation>
    <subcellularLocation>
        <location evidence="1">Membrane</location>
        <topology evidence="1">Peripheral membrane protein</topology>
    </subcellularLocation>
    <subcellularLocation>
        <location evidence="2">Secreted</location>
        <location evidence="2">Cell wall</location>
    </subcellularLocation>
</comment>
<keyword evidence="10" id="KW-0732">Signal</keyword>
<comment type="similarity">
    <text evidence="18">Belongs to the polygalacturonase-inhibiting protein family.</text>
</comment>
<evidence type="ECO:0000256" key="9">
    <source>
        <dbReference type="ARBA" id="ARBA00022692"/>
    </source>
</evidence>
<dbReference type="InterPro" id="IPR046956">
    <property type="entry name" value="RLP23-like"/>
</dbReference>
<evidence type="ECO:0000256" key="14">
    <source>
        <dbReference type="ARBA" id="ARBA00023136"/>
    </source>
</evidence>
<evidence type="ECO:0000259" key="22">
    <source>
        <dbReference type="Pfam" id="PF23598"/>
    </source>
</evidence>
<evidence type="ECO:0000256" key="6">
    <source>
        <dbReference type="ARBA" id="ARBA00022512"/>
    </source>
</evidence>
<dbReference type="InterPro" id="IPR003591">
    <property type="entry name" value="Leu-rich_rpt_typical-subtyp"/>
</dbReference>
<dbReference type="PRINTS" id="PR00019">
    <property type="entry name" value="LEURICHRPT"/>
</dbReference>
<evidence type="ECO:0000313" key="24">
    <source>
        <dbReference type="Proteomes" id="UP000289340"/>
    </source>
</evidence>
<keyword evidence="7" id="KW-0964">Secreted</keyword>
<keyword evidence="13" id="KW-1133">Transmembrane helix</keyword>
<dbReference type="GO" id="GO:0006952">
    <property type="term" value="P:defense response"/>
    <property type="evidence" value="ECO:0007669"/>
    <property type="project" value="UniProtKB-KW"/>
</dbReference>
<feature type="region of interest" description="Disordered" evidence="19">
    <location>
        <begin position="1356"/>
        <end position="1398"/>
    </location>
</feature>
<evidence type="ECO:0000313" key="23">
    <source>
        <dbReference type="EMBL" id="RZB61422.1"/>
    </source>
</evidence>
<dbReference type="InterPro" id="IPR055414">
    <property type="entry name" value="LRR_R13L4/SHOC2-like"/>
</dbReference>
<dbReference type="InterPro" id="IPR036875">
    <property type="entry name" value="Znf_CCHC_sf"/>
</dbReference>
<evidence type="ECO:0000256" key="10">
    <source>
        <dbReference type="ARBA" id="ARBA00022729"/>
    </source>
</evidence>
<dbReference type="Gene3D" id="3.80.10.10">
    <property type="entry name" value="Ribonuclease Inhibitor"/>
    <property type="match status" value="5"/>
</dbReference>
<evidence type="ECO:0000256" key="18">
    <source>
        <dbReference type="ARBA" id="ARBA00038043"/>
    </source>
</evidence>
<dbReference type="SMART" id="SM00365">
    <property type="entry name" value="LRR_SD22"/>
    <property type="match status" value="8"/>
</dbReference>
<accession>A0A445GJN0</accession>
<dbReference type="PANTHER" id="PTHR48063">
    <property type="entry name" value="LRR RECEPTOR-LIKE KINASE"/>
    <property type="match status" value="1"/>
</dbReference>
<dbReference type="InterPro" id="IPR032675">
    <property type="entry name" value="LRR_dom_sf"/>
</dbReference>
<keyword evidence="17" id="KW-0325">Glycoprotein</keyword>
<sequence>MAAIVSTMAAIQPTMLSATQPTLWSATATRLNLSATADSPFQVVWIENTKPDTQTEQGRVDFVEIAVSNVFDGRMDLGGGMFLKGKSQYVEVGFPHIARIPEFLVQNENELEQRESQIRKAFDAQYQSGGGGFVSVEGLHQVHRETNIKLPQEKLEHLCSDGFIVWSEFWQVILDLDKSSGGLKDSSGLMAMEQQLSFASMLMNFSGFNGSSKSAEAKCVERERQTLLNFKQGLIDASGMLSSWRDDDNNKDCCKWKGIECNNKTGHIDMLDLRGSEKHYLTGAINLTSLIDLQNMEHLDLSSNYDSSEMQIPEHIGSFKNLRYLNLSYIGLSGRIPYELGNLSKLEYLDLKANFLDGAIPSQLGNLTTLRYLDLSYNSEIEGQIPYQFRNLSQLQYLDLEGTYLSGAIPFKIGNLPILHTLMLGQDLDVKSMDTAWLSSLYSLTHLGLDSINNLGSSQHLLLTISKFFPNLRELRLVGCSLLDNDIQSLFHSHFNFSTSLVILDLSSNMLTSSTFQLLLNYSLNLEELYLSHNNIVFSSPFHPYFPSLVILDLSYNNMASLVFQGSFNFSSKLQKLYLQNCSLTDRSFIVSSTSTVNSSSSLDTLHLSFNLLKSSVIFHWLFNFTNLRRLHLVANLLEGSIPDGFGKIMNYLEDLVISSNRLQGEIPASLGNICTLQRLYLKKNNLSGEISSLIKKFSWCNKTGMLPNLSNLDLSFNRLTGEIPKSIGLLYELESLHLEENYLEGDIIESHLTNLTKLEELDLTGNLLSLKFGNTWVPSFQLYVLGLASCKLGPSFPSWIQTQSHLQFLDISDAGIDDFVPDWFWNKLQSIYAMNMSYNNLKGTIPNLPIKLTMNYEISVFLNSNQLEGEIPTFLSQVSILDLSENKISDLNAFFCGKGATANMLILDLSSNQIMGKLPDCWEHHNSLKVLDLSNNRLSGKIPESMDTLVNLKSLVLRNNSLIGELPLTLKNCTSLVTFDVSENLLSGPIPSWIGESLQQLKILSLRVNRFFGSVPVHLCYLRQIRLLDLSRNNLSEGIPTCLSNFTAMRERTVIRRKIVTGQRWTYGVISSDVYDSNVLLMWKGQEYLYLNPEFLLKSIDLSSNDLTGEIPKEVRYLLELVSLNLSRNRLSGEILPEIGNLTSLEFLDLSRNHLSGEVPSTLSKIDRLAVLDLSNNYLVGRIPWGRQLQTFSASTFEGNTDLCGEPLNKSCPGNGTATKPQGPAIQGHDDNSVFCEALYMSLGLGFFTGFWGLIEGPEPSDAPMAPQGAVEAVEEGESDDEEANADDCVNERCSGIFNNKKAMLKMSERYEASIASLENTKDLSKITLAEVLHALQAQEQRRLMRQDRVVEGALPAKHHEVDESKKDFFKKNQPASRENSANNQGKDKKKNYPPCQHCDKKGHAPFRCWRRPDAKCNKCNQIGHEAVICANKNHHDEGAQIANQEEDDQLFVATCFLSSESRESWMIDSGCTNHMTYDKTLFKDLKPTNVSKVRIGNGGYIPVKGKGTIAISTCSEEEHTTYFTQVTPMEFKHKRLDHCHLERMLNMKKRKYAKENLKKFQMEECKSASTLMNQKEKFRKEEGVDNIDEGYYGSLIGCLMYLTTTRPNILFAQKNKIEIFVDNQVAIAIANNPVCHRKTKHFNIKFYYLIKMQQSGEVNLIYCKSKDQLADMFTKSLPINKLELKELEFAVPKARRSVGDILL</sequence>